<feature type="compositionally biased region" description="Basic and acidic residues" evidence="1">
    <location>
        <begin position="144"/>
        <end position="154"/>
    </location>
</feature>
<feature type="compositionally biased region" description="Polar residues" evidence="1">
    <location>
        <begin position="120"/>
        <end position="141"/>
    </location>
</feature>
<feature type="non-terminal residue" evidence="2">
    <location>
        <position position="166"/>
    </location>
</feature>
<protein>
    <submittedName>
        <fullName evidence="2">Uncharacterized protein</fullName>
    </submittedName>
</protein>
<accession>A0A699VI99</accession>
<proteinExistence type="predicted"/>
<comment type="caution">
    <text evidence="2">The sequence shown here is derived from an EMBL/GenBank/DDBJ whole genome shotgun (WGS) entry which is preliminary data.</text>
</comment>
<evidence type="ECO:0000313" key="2">
    <source>
        <dbReference type="EMBL" id="GFD35245.1"/>
    </source>
</evidence>
<reference evidence="2" key="1">
    <citation type="journal article" date="2019" name="Sci. Rep.">
        <title>Draft genome of Tanacetum cinerariifolium, the natural source of mosquito coil.</title>
        <authorList>
            <person name="Yamashiro T."/>
            <person name="Shiraishi A."/>
            <person name="Satake H."/>
            <person name="Nakayama K."/>
        </authorList>
    </citation>
    <scope>NUCLEOTIDE SEQUENCE</scope>
</reference>
<dbReference type="EMBL" id="BKCJ011456307">
    <property type="protein sequence ID" value="GFD35245.1"/>
    <property type="molecule type" value="Genomic_DNA"/>
</dbReference>
<sequence>KPEPPVPRDWTMSTPACLCQQYLSSFRELDESDTNLVLADTVTIAQVEEVIPSPKLDSGVQREKFFEPALLRNDTLTPIDSSSNYLSDMFQGGIEEFMAGYYASTPDGGTGHGSLMEMVTTPTNKPPLQTASASLRSNLGQENDEQHPAGRPDETTLFFSDLEKAF</sequence>
<feature type="non-terminal residue" evidence="2">
    <location>
        <position position="1"/>
    </location>
</feature>
<dbReference type="AlphaFoldDB" id="A0A699VI99"/>
<organism evidence="2">
    <name type="scientific">Tanacetum cinerariifolium</name>
    <name type="common">Dalmatian daisy</name>
    <name type="synonym">Chrysanthemum cinerariifolium</name>
    <dbReference type="NCBI Taxonomy" id="118510"/>
    <lineage>
        <taxon>Eukaryota</taxon>
        <taxon>Viridiplantae</taxon>
        <taxon>Streptophyta</taxon>
        <taxon>Embryophyta</taxon>
        <taxon>Tracheophyta</taxon>
        <taxon>Spermatophyta</taxon>
        <taxon>Magnoliopsida</taxon>
        <taxon>eudicotyledons</taxon>
        <taxon>Gunneridae</taxon>
        <taxon>Pentapetalae</taxon>
        <taxon>asterids</taxon>
        <taxon>campanulids</taxon>
        <taxon>Asterales</taxon>
        <taxon>Asteraceae</taxon>
        <taxon>Asteroideae</taxon>
        <taxon>Anthemideae</taxon>
        <taxon>Anthemidinae</taxon>
        <taxon>Tanacetum</taxon>
    </lineage>
</organism>
<gene>
    <name evidence="2" type="ORF">Tci_907214</name>
</gene>
<name>A0A699VI99_TANCI</name>
<evidence type="ECO:0000256" key="1">
    <source>
        <dbReference type="SAM" id="MobiDB-lite"/>
    </source>
</evidence>
<feature type="region of interest" description="Disordered" evidence="1">
    <location>
        <begin position="120"/>
        <end position="157"/>
    </location>
</feature>